<sequence length="792" mass="90250">MRFGQTLRNSVYPPWKGQYIDYSKLKALLREGPKEEERPWTEDDENKFSDEILNVQLDKVASFQAATFKALEQRASKAGEQLRDLAPEDGEAAKGDITLARFKEIEDELDAIINETKELKKYSNINYTGFLKIVKKHDRKRGSNYKIRPMLQMSLSKRPFNSEHNYAPLLNKLSIMYFAVRQQLDESTDTAVATTSEAETQNQNGERYRAYKFWVHPDNLLEVKTYILRRLPVLVYSQQSSKSLDAPTDPTLNSLYFDSQQFSIYSQKVDRQATASSLRVRWYGELDKKPDLVLEQKIIHENGTSEEKRFSIKEKYIQPFIKGDYKMEKSVAKMERQGQPEAKVQEFKRTVSDIQKFILENDLQPTLRANYTRTAFQKPLDDKVRISIDTSLAFIREDSLDLDRPCRNPEDWHRHDIDDSKSVYPFPNVNKGEISRFPFAVLEIKVREEEGSKKSPQWVEDLMASHLVHKAPRFSKFVHGVASLFEDYVNSLPFWLSDVEADIRKDPQAAFDEEEQRKAQNAEDELVVGSLLGTSRRSQSFKPAVSSPLGKSYMAERMAAEEARAGENSRENGSHRNGDAGDENDEDASRASGYGTLASVFPSFSLSKYAQARRERQVPLPPGVTKPGQLIKDSGPLQVEPKVWLANERTFLKWQHICILLGGLAVSLYTAAGKNAVAEYMGIAYIVIAIFAGLWGYYMHFTRRNMIVARSGKDFDNLIGPMVVSCALMIALILNFVFSVCSAACFSFSVCANNYASSSEQQWGSSANQTIRQHRQSMQPLLIRGRWICDVG</sequence>
<dbReference type="InterPro" id="IPR051572">
    <property type="entry name" value="VTC_Complex_Subunit"/>
</dbReference>
<keyword evidence="3 7" id="KW-0812">Transmembrane</keyword>
<evidence type="ECO:0000259" key="8">
    <source>
        <dbReference type="PROSITE" id="PS51382"/>
    </source>
</evidence>
<keyword evidence="4 7" id="KW-1133">Transmembrane helix</keyword>
<dbReference type="PANTHER" id="PTHR46140:SF2">
    <property type="entry name" value="VACUOLAR TRANSPORTER CHAPERONE 3 COMPLEX SUBUNIT 3-RELATED"/>
    <property type="match status" value="1"/>
</dbReference>
<reference evidence="9 10" key="1">
    <citation type="submission" date="2024-06" db="EMBL/GenBank/DDBJ databases">
        <title>Complete genome of Phlyctema vagabunda strain 19-DSS-EL-015.</title>
        <authorList>
            <person name="Fiorenzani C."/>
        </authorList>
    </citation>
    <scope>NUCLEOTIDE SEQUENCE [LARGE SCALE GENOMIC DNA]</scope>
    <source>
        <strain evidence="9 10">19-DSS-EL-015</strain>
    </source>
</reference>
<keyword evidence="5 7" id="KW-0472">Membrane</keyword>
<dbReference type="PANTHER" id="PTHR46140">
    <property type="entry name" value="VACUOLAR TRANSPORTER CHAPERONE 1-RELATED"/>
    <property type="match status" value="1"/>
</dbReference>
<evidence type="ECO:0000256" key="5">
    <source>
        <dbReference type="ARBA" id="ARBA00023136"/>
    </source>
</evidence>
<gene>
    <name evidence="9" type="ORF">PVAG01_10667</name>
</gene>
<protein>
    <submittedName>
        <fullName evidence="9">VTC domain-containing protein</fullName>
    </submittedName>
</protein>
<dbReference type="InterPro" id="IPR042267">
    <property type="entry name" value="VTC_sf"/>
</dbReference>
<comment type="subcellular location">
    <subcellularLocation>
        <location evidence="1">Vacuole membrane</location>
        <topology evidence="1">Multi-pass membrane protein</topology>
    </subcellularLocation>
</comment>
<keyword evidence="2" id="KW-0926">Vacuole</keyword>
<organism evidence="9 10">
    <name type="scientific">Phlyctema vagabunda</name>
    <dbReference type="NCBI Taxonomy" id="108571"/>
    <lineage>
        <taxon>Eukaryota</taxon>
        <taxon>Fungi</taxon>
        <taxon>Dikarya</taxon>
        <taxon>Ascomycota</taxon>
        <taxon>Pezizomycotina</taxon>
        <taxon>Leotiomycetes</taxon>
        <taxon>Helotiales</taxon>
        <taxon>Dermateaceae</taxon>
        <taxon>Phlyctema</taxon>
    </lineage>
</organism>
<dbReference type="Pfam" id="PF09359">
    <property type="entry name" value="VTC"/>
    <property type="match status" value="1"/>
</dbReference>
<name>A0ABR4P2Y3_9HELO</name>
<dbReference type="Proteomes" id="UP001629113">
    <property type="component" value="Unassembled WGS sequence"/>
</dbReference>
<dbReference type="CDD" id="cd14480">
    <property type="entry name" value="SPX_VTC2_like"/>
    <property type="match status" value="1"/>
</dbReference>
<dbReference type="InterPro" id="IPR018966">
    <property type="entry name" value="VTC_domain"/>
</dbReference>
<evidence type="ECO:0000256" key="4">
    <source>
        <dbReference type="ARBA" id="ARBA00022989"/>
    </source>
</evidence>
<feature type="transmembrane region" description="Helical" evidence="7">
    <location>
        <begin position="677"/>
        <end position="698"/>
    </location>
</feature>
<dbReference type="InterPro" id="IPR004331">
    <property type="entry name" value="SPX_dom"/>
</dbReference>
<proteinExistence type="predicted"/>
<evidence type="ECO:0000256" key="3">
    <source>
        <dbReference type="ARBA" id="ARBA00022692"/>
    </source>
</evidence>
<keyword evidence="10" id="KW-1185">Reference proteome</keyword>
<feature type="compositionally biased region" description="Basic and acidic residues" evidence="6">
    <location>
        <begin position="559"/>
        <end position="579"/>
    </location>
</feature>
<comment type="caution">
    <text evidence="9">The sequence shown here is derived from an EMBL/GenBank/DDBJ whole genome shotgun (WGS) entry which is preliminary data.</text>
</comment>
<dbReference type="PROSITE" id="PS51382">
    <property type="entry name" value="SPX"/>
    <property type="match status" value="1"/>
</dbReference>
<feature type="transmembrane region" description="Helical" evidence="7">
    <location>
        <begin position="718"/>
        <end position="738"/>
    </location>
</feature>
<feature type="domain" description="SPX" evidence="8">
    <location>
        <begin position="1"/>
        <end position="151"/>
    </location>
</feature>
<evidence type="ECO:0000313" key="9">
    <source>
        <dbReference type="EMBL" id="KAL3417657.1"/>
    </source>
</evidence>
<evidence type="ECO:0000256" key="1">
    <source>
        <dbReference type="ARBA" id="ARBA00004128"/>
    </source>
</evidence>
<accession>A0ABR4P2Y3</accession>
<dbReference type="Gene3D" id="3.20.100.30">
    <property type="entry name" value="VTC, catalytic tunnel domain"/>
    <property type="match status" value="1"/>
</dbReference>
<evidence type="ECO:0000256" key="7">
    <source>
        <dbReference type="SAM" id="Phobius"/>
    </source>
</evidence>
<dbReference type="Pfam" id="PF02656">
    <property type="entry name" value="DUF202"/>
    <property type="match status" value="1"/>
</dbReference>
<feature type="transmembrane region" description="Helical" evidence="7">
    <location>
        <begin position="651"/>
        <end position="671"/>
    </location>
</feature>
<evidence type="ECO:0000313" key="10">
    <source>
        <dbReference type="Proteomes" id="UP001629113"/>
    </source>
</evidence>
<feature type="region of interest" description="Disordered" evidence="6">
    <location>
        <begin position="559"/>
        <end position="589"/>
    </location>
</feature>
<evidence type="ECO:0000256" key="6">
    <source>
        <dbReference type="SAM" id="MobiDB-lite"/>
    </source>
</evidence>
<dbReference type="EMBL" id="JBFCZG010000010">
    <property type="protein sequence ID" value="KAL3417657.1"/>
    <property type="molecule type" value="Genomic_DNA"/>
</dbReference>
<evidence type="ECO:0000256" key="2">
    <source>
        <dbReference type="ARBA" id="ARBA00022554"/>
    </source>
</evidence>
<dbReference type="InterPro" id="IPR003807">
    <property type="entry name" value="DUF202"/>
</dbReference>